<evidence type="ECO:0000313" key="2">
    <source>
        <dbReference type="Proteomes" id="UP001302349"/>
    </source>
</evidence>
<gene>
    <name evidence="1" type="ORF">RT717_25355</name>
</gene>
<dbReference type="InterPro" id="IPR026444">
    <property type="entry name" value="Secre_tail"/>
</dbReference>
<dbReference type="NCBIfam" id="TIGR04183">
    <property type="entry name" value="Por_Secre_tail"/>
    <property type="match status" value="1"/>
</dbReference>
<reference evidence="1 2" key="1">
    <citation type="journal article" date="2023" name="Microbiol. Resour. Announc.">
        <title>Complete Genome Sequence of Imperialibacter roseus strain P4T.</title>
        <authorList>
            <person name="Tizabi D.R."/>
            <person name="Bachvaroff T."/>
            <person name="Hill R.T."/>
        </authorList>
    </citation>
    <scope>NUCLEOTIDE SEQUENCE [LARGE SCALE GENOMIC DNA]</scope>
    <source>
        <strain evidence="1 2">P4T</strain>
    </source>
</reference>
<dbReference type="EMBL" id="CP136051">
    <property type="protein sequence ID" value="WOK06407.1"/>
    <property type="molecule type" value="Genomic_DNA"/>
</dbReference>
<protein>
    <submittedName>
        <fullName evidence="1">T9SS type A sorting domain-containing protein</fullName>
    </submittedName>
</protein>
<name>A0ABZ0IMZ0_9BACT</name>
<sequence>MVTSGGSQYRVIEDGNLLKEIFVDNNLIETSVEIYSLLNGQQIMSFTCLTPNDNVDLSSIPKGVFLVRFQSEKNEGTLKLLKQ</sequence>
<keyword evidence="2" id="KW-1185">Reference proteome</keyword>
<dbReference type="Proteomes" id="UP001302349">
    <property type="component" value="Chromosome"/>
</dbReference>
<organism evidence="1 2">
    <name type="scientific">Imperialibacter roseus</name>
    <dbReference type="NCBI Taxonomy" id="1324217"/>
    <lineage>
        <taxon>Bacteria</taxon>
        <taxon>Pseudomonadati</taxon>
        <taxon>Bacteroidota</taxon>
        <taxon>Cytophagia</taxon>
        <taxon>Cytophagales</taxon>
        <taxon>Flammeovirgaceae</taxon>
        <taxon>Imperialibacter</taxon>
    </lineage>
</organism>
<dbReference type="RefSeq" id="WP_317489131.1">
    <property type="nucleotide sequence ID" value="NZ_CP136051.1"/>
</dbReference>
<accession>A0ABZ0IMZ0</accession>
<evidence type="ECO:0000313" key="1">
    <source>
        <dbReference type="EMBL" id="WOK06407.1"/>
    </source>
</evidence>
<proteinExistence type="predicted"/>